<dbReference type="InterPro" id="IPR012337">
    <property type="entry name" value="RNaseH-like_sf"/>
</dbReference>
<protein>
    <submittedName>
        <fullName evidence="4">Pol, env</fullName>
    </submittedName>
</protein>
<dbReference type="CDD" id="cd01647">
    <property type="entry name" value="RT_LTR"/>
    <property type="match status" value="1"/>
</dbReference>
<dbReference type="Gene3D" id="3.30.420.10">
    <property type="entry name" value="Ribonuclease H-like superfamily/Ribonuclease H"/>
    <property type="match status" value="1"/>
</dbReference>
<dbReference type="PANTHER" id="PTHR37984:SF15">
    <property type="entry name" value="INTEGRASE CATALYTIC DOMAIN-CONTAINING PROTEIN"/>
    <property type="match status" value="1"/>
</dbReference>
<dbReference type="Pfam" id="PF00665">
    <property type="entry name" value="rve"/>
    <property type="match status" value="1"/>
</dbReference>
<dbReference type="PANTHER" id="PTHR37984">
    <property type="entry name" value="PROTEIN CBG26694"/>
    <property type="match status" value="1"/>
</dbReference>
<dbReference type="EMBL" id="MF155024">
    <property type="protein sequence ID" value="ATA66769.1"/>
    <property type="molecule type" value="Genomic_DNA"/>
</dbReference>
<reference evidence="4" key="1">
    <citation type="submission" date="2017-05" db="EMBL/GenBank/DDBJ databases">
        <title>Ty3-Gypsy retrotransposons in the pacific abalone Haliotis discus Hannai; characterization and their use in species identification in the genus Haliotis.</title>
        <authorList>
            <person name="Lee S.-I."/>
            <person name="Gym J.-A."/>
            <person name="Im M.-J."/>
            <person name="Kim H.-S."/>
            <person name="Nam B.-H."/>
            <person name="Kim N.-S."/>
        </authorList>
    </citation>
    <scope>NUCLEOTIDE SEQUENCE</scope>
</reference>
<dbReference type="Pfam" id="PF17919">
    <property type="entry name" value="RT_RNaseH_2"/>
    <property type="match status" value="1"/>
</dbReference>
<evidence type="ECO:0000313" key="4">
    <source>
        <dbReference type="EMBL" id="ATA66769.1"/>
    </source>
</evidence>
<dbReference type="PROSITE" id="PS50994">
    <property type="entry name" value="INTEGRASE"/>
    <property type="match status" value="1"/>
</dbReference>
<dbReference type="InterPro" id="IPR000477">
    <property type="entry name" value="RT_dom"/>
</dbReference>
<evidence type="ECO:0000259" key="3">
    <source>
        <dbReference type="PROSITE" id="PS50994"/>
    </source>
</evidence>
<feature type="region of interest" description="Disordered" evidence="1">
    <location>
        <begin position="900"/>
        <end position="990"/>
    </location>
</feature>
<dbReference type="GO" id="GO:0015074">
    <property type="term" value="P:DNA integration"/>
    <property type="evidence" value="ECO:0007669"/>
    <property type="project" value="InterPro"/>
</dbReference>
<dbReference type="InterPro" id="IPR050951">
    <property type="entry name" value="Retrovirus_Pol_polyprotein"/>
</dbReference>
<name>A0A289YZZ5_HALDH</name>
<evidence type="ECO:0000256" key="1">
    <source>
        <dbReference type="SAM" id="MobiDB-lite"/>
    </source>
</evidence>
<feature type="compositionally biased region" description="Basic and acidic residues" evidence="1">
    <location>
        <begin position="972"/>
        <end position="990"/>
    </location>
</feature>
<dbReference type="Gene3D" id="3.10.10.10">
    <property type="entry name" value="HIV Type 1 Reverse Transcriptase, subunit A, domain 1"/>
    <property type="match status" value="1"/>
</dbReference>
<dbReference type="AlphaFoldDB" id="A0A289YZZ5"/>
<dbReference type="CDD" id="cd09274">
    <property type="entry name" value="RNase_HI_RT_Ty3"/>
    <property type="match status" value="1"/>
</dbReference>
<dbReference type="PROSITE" id="PS50878">
    <property type="entry name" value="RT_POL"/>
    <property type="match status" value="1"/>
</dbReference>
<feature type="domain" description="Reverse transcriptase" evidence="2">
    <location>
        <begin position="13"/>
        <end position="193"/>
    </location>
</feature>
<dbReference type="InterPro" id="IPR041588">
    <property type="entry name" value="Integrase_H2C2"/>
</dbReference>
<evidence type="ECO:0000259" key="2">
    <source>
        <dbReference type="PROSITE" id="PS50878"/>
    </source>
</evidence>
<dbReference type="SUPFAM" id="SSF53098">
    <property type="entry name" value="Ribonuclease H-like"/>
    <property type="match status" value="1"/>
</dbReference>
<dbReference type="FunFam" id="3.30.70.270:FF:000026">
    <property type="entry name" value="Transposon Ty3-G Gag-Pol polyprotein"/>
    <property type="match status" value="1"/>
</dbReference>
<dbReference type="Gene3D" id="3.30.70.270">
    <property type="match status" value="2"/>
</dbReference>
<dbReference type="Pfam" id="PF00078">
    <property type="entry name" value="RVT_1"/>
    <property type="match status" value="1"/>
</dbReference>
<dbReference type="InterPro" id="IPR036397">
    <property type="entry name" value="RNaseH_sf"/>
</dbReference>
<dbReference type="InterPro" id="IPR043128">
    <property type="entry name" value="Rev_trsase/Diguanyl_cyclase"/>
</dbReference>
<sequence length="990" mass="113227">MYEEVRTHLQELLSAGVIRPSHSPWASNVVLARRKDGRLRMCIDFRQLNNRTIKDSYALPRIEELLDCLGGMKYFSVLDMKSGYHQVELEEAHKQRTAFTVGPLGFFEYNRMPFGLSNAPATYQRLMEQCLEGLHLKICLIYLDDLIIFSRTYEEHVERLELVFRRLEQCGLKLAPKKCKFFKRKVRYVGYIVSEDGIEADPEKVEKIKDWPTPTTPEDVRRFLGFAGYYRKFVKDFSKIARPLSELMPKTGSKKSRQQTKKVDWNWGPVQEDAFKTLKTRLTTPPVLGYADYSKPFELHTDASTQGLGAVLYQRQEDHLRVIAYASRSLTPSERNYSAHKLEFLCLKWSVSEKFHDYLYGHHFEVVTDNNPLTYVLTTARLDATGHRWLAALASYNFSIRYRPGSANTDADTLSRLPGWNGSKQMKQIPTDSVNAICGAIHTTSLVESLCLSASIVGDEEETEDRCDMNARDWRKYQAKDSALVEIIQHLTNRTRPDRSRFIGDKEMIALLKNFNHFRLKRGVLYRVISVDGAEQEQLVLPSRCRAAALHSLHDNIGHPGRDRTISLLRDRFYWPGMTKDVELHLQKCARCLRRKTATTSRAPLVNIQTSQPLELVCMDYLSLEPSKGGQQHVLVITDHFTRYAQAYPTKNMTAKTTAEAFFNNFVVHYGLPRRIHSDQGANFVGKLMSELCQMLKIDKSRTTPYHPMGNGMCERFNRTLCNMLGTLDPDSKKNWKAHVGPLVHAYNCTRHETTSLSPFFLMFGRPPRLPVDLAFGLDIDPGTFRSRLDYTRSLKERLKHAYDIASSSARKAQSKQKTYYDHRARAATVEPGDRVLVKVVAFDGRHKLADKWEEDVYVVLDQPTPSIPVYVVGKENGEGKKKTLHRNLLLPVGSLPLQEIPVPKHRKPRITSPEPESATEKPTPVPKPRKQRKTSPKLEPDPVTSDEDENGDESVIYEYPSRRTSVSADDAADRPAEDETEKAPGLREI</sequence>
<dbReference type="InterPro" id="IPR043502">
    <property type="entry name" value="DNA/RNA_pol_sf"/>
</dbReference>
<organism evidence="4">
    <name type="scientific">Haliotis discus hannai</name>
    <name type="common">Japanese abalone</name>
    <dbReference type="NCBI Taxonomy" id="42344"/>
    <lineage>
        <taxon>Eukaryota</taxon>
        <taxon>Metazoa</taxon>
        <taxon>Spiralia</taxon>
        <taxon>Lophotrochozoa</taxon>
        <taxon>Mollusca</taxon>
        <taxon>Gastropoda</taxon>
        <taxon>Vetigastropoda</taxon>
        <taxon>Lepetellida</taxon>
        <taxon>Haliotoidea</taxon>
        <taxon>Haliotidae</taxon>
        <taxon>Haliotis</taxon>
    </lineage>
</organism>
<dbReference type="InterPro" id="IPR041577">
    <property type="entry name" value="RT_RNaseH_2"/>
</dbReference>
<dbReference type="SUPFAM" id="SSF56672">
    <property type="entry name" value="DNA/RNA polymerases"/>
    <property type="match status" value="1"/>
</dbReference>
<accession>A0A289YZZ5</accession>
<feature type="domain" description="Integrase catalytic" evidence="3">
    <location>
        <begin position="609"/>
        <end position="767"/>
    </location>
</feature>
<dbReference type="Gene3D" id="1.10.340.70">
    <property type="match status" value="1"/>
</dbReference>
<dbReference type="InterPro" id="IPR001584">
    <property type="entry name" value="Integrase_cat-core"/>
</dbReference>
<dbReference type="Pfam" id="PF17921">
    <property type="entry name" value="Integrase_H2C2"/>
    <property type="match status" value="1"/>
</dbReference>
<dbReference type="FunFam" id="3.30.420.10:FF:000269">
    <property type="entry name" value="Uncharacterized protein"/>
    <property type="match status" value="1"/>
</dbReference>
<dbReference type="FunFam" id="1.10.340.70:FF:000001">
    <property type="entry name" value="Retrovirus-related Pol polyprotein from transposon gypsy-like Protein"/>
    <property type="match status" value="1"/>
</dbReference>
<dbReference type="GO" id="GO:0003676">
    <property type="term" value="F:nucleic acid binding"/>
    <property type="evidence" value="ECO:0007669"/>
    <property type="project" value="InterPro"/>
</dbReference>
<proteinExistence type="predicted"/>